<evidence type="ECO:0000313" key="1">
    <source>
        <dbReference type="EMBL" id="CEK65616.1"/>
    </source>
</evidence>
<sequence length="78" mass="9186">MKIQIFFLNYNNLVWGQSSFKETFDAAQVKQGGNFNSLYQENHCQECMKFEQKGKTAYVAVEMRNYKTDILEYVKGIE</sequence>
<accession>A0A0B6ZCL8</accession>
<gene>
    <name evidence="1" type="primary">ORF55621</name>
</gene>
<dbReference type="AlphaFoldDB" id="A0A0B6ZCL8"/>
<dbReference type="EMBL" id="HACG01018751">
    <property type="protein sequence ID" value="CEK65616.1"/>
    <property type="molecule type" value="Transcribed_RNA"/>
</dbReference>
<organism evidence="1">
    <name type="scientific">Arion vulgaris</name>
    <dbReference type="NCBI Taxonomy" id="1028688"/>
    <lineage>
        <taxon>Eukaryota</taxon>
        <taxon>Metazoa</taxon>
        <taxon>Spiralia</taxon>
        <taxon>Lophotrochozoa</taxon>
        <taxon>Mollusca</taxon>
        <taxon>Gastropoda</taxon>
        <taxon>Heterobranchia</taxon>
        <taxon>Euthyneura</taxon>
        <taxon>Panpulmonata</taxon>
        <taxon>Eupulmonata</taxon>
        <taxon>Stylommatophora</taxon>
        <taxon>Helicina</taxon>
        <taxon>Arionoidea</taxon>
        <taxon>Arionidae</taxon>
        <taxon>Arion</taxon>
    </lineage>
</organism>
<name>A0A0B6ZCL8_9EUPU</name>
<protein>
    <submittedName>
        <fullName evidence="1">Uncharacterized protein</fullName>
    </submittedName>
</protein>
<proteinExistence type="predicted"/>
<reference evidence="1" key="1">
    <citation type="submission" date="2014-12" db="EMBL/GenBank/DDBJ databases">
        <title>Insight into the proteome of Arion vulgaris.</title>
        <authorList>
            <person name="Aradska J."/>
            <person name="Bulat T."/>
            <person name="Smidak R."/>
            <person name="Sarate P."/>
            <person name="Gangsoo J."/>
            <person name="Sialana F."/>
            <person name="Bilban M."/>
            <person name="Lubec G."/>
        </authorList>
    </citation>
    <scope>NUCLEOTIDE SEQUENCE</scope>
    <source>
        <tissue evidence="1">Skin</tissue>
    </source>
</reference>